<dbReference type="Gene3D" id="3.30.360.10">
    <property type="entry name" value="Dihydrodipicolinate Reductase, domain 2"/>
    <property type="match status" value="1"/>
</dbReference>
<dbReference type="InterPro" id="IPR000683">
    <property type="entry name" value="Gfo/Idh/MocA-like_OxRdtase_N"/>
</dbReference>
<evidence type="ECO:0000259" key="1">
    <source>
        <dbReference type="Pfam" id="PF01408"/>
    </source>
</evidence>
<dbReference type="InterPro" id="IPR036291">
    <property type="entry name" value="NAD(P)-bd_dom_sf"/>
</dbReference>
<keyword evidence="4" id="KW-1185">Reference proteome</keyword>
<feature type="domain" description="GFO/IDH/MocA-like oxidoreductase" evidence="2">
    <location>
        <begin position="132"/>
        <end position="252"/>
    </location>
</feature>
<dbReference type="PANTHER" id="PTHR43377">
    <property type="entry name" value="BILIVERDIN REDUCTASE A"/>
    <property type="match status" value="1"/>
</dbReference>
<dbReference type="SUPFAM" id="SSF55347">
    <property type="entry name" value="Glyceraldehyde-3-phosphate dehydrogenase-like, C-terminal domain"/>
    <property type="match status" value="1"/>
</dbReference>
<sequence>MITNRIVIVGCGNMAHAWVKTALARQDSEIAALVDLKEESAKRLSEAFGLDVPFYTGVQEAIRETGANLVFDVSIPEARKQIVTASLEAGCDVFSEKPMAVSLEDAKGLAAAAESSGRTFSVMQNRRYNKGIRALKQLLAEGTIGQPGMICADFFLGPHFGGFRDVMESPLLLDMAIHTFDQARFLIGSDPVSVYCHEFNPAGSWYRGSASAVCLFEFADGSVFSYRGSWCAEGAPTSWEAAWRITGSGGTAIWDGTTPPYAEAPAAGGQPSFIRETRRIEAPLVWSEDEGHAGCLAEMFAARQEGRRAETDCTDNIKSIGMVFGALESSAKGVKVSLL</sequence>
<reference evidence="3 4" key="1">
    <citation type="journal article" date="2009" name="Int. J. Syst. Evol. Microbiol.">
        <title>Paenibacillus contaminans sp. nov., isolated from a contaminated laboratory plate.</title>
        <authorList>
            <person name="Chou J.H."/>
            <person name="Lee J.H."/>
            <person name="Lin M.C."/>
            <person name="Chang P.S."/>
            <person name="Arun A.B."/>
            <person name="Young C.C."/>
            <person name="Chen W.M."/>
        </authorList>
    </citation>
    <scope>NUCLEOTIDE SEQUENCE [LARGE SCALE GENOMIC DNA]</scope>
    <source>
        <strain evidence="3 4">CKOBP-6</strain>
    </source>
</reference>
<dbReference type="InterPro" id="IPR051450">
    <property type="entry name" value="Gfo/Idh/MocA_Oxidoreductases"/>
</dbReference>
<dbReference type="OrthoDB" id="9800252at2"/>
<accession>A0A329LZC6</accession>
<dbReference type="Proteomes" id="UP000250369">
    <property type="component" value="Unassembled WGS sequence"/>
</dbReference>
<evidence type="ECO:0000313" key="4">
    <source>
        <dbReference type="Proteomes" id="UP000250369"/>
    </source>
</evidence>
<evidence type="ECO:0000313" key="3">
    <source>
        <dbReference type="EMBL" id="RAV12632.1"/>
    </source>
</evidence>
<proteinExistence type="predicted"/>
<dbReference type="RefSeq" id="WP_113035522.1">
    <property type="nucleotide sequence ID" value="NZ_QMFB01000032.1"/>
</dbReference>
<dbReference type="InterPro" id="IPR055170">
    <property type="entry name" value="GFO_IDH_MocA-like_dom"/>
</dbReference>
<dbReference type="Gene3D" id="3.40.50.720">
    <property type="entry name" value="NAD(P)-binding Rossmann-like Domain"/>
    <property type="match status" value="1"/>
</dbReference>
<evidence type="ECO:0000259" key="2">
    <source>
        <dbReference type="Pfam" id="PF22725"/>
    </source>
</evidence>
<gene>
    <name evidence="3" type="ORF">DQG23_34175</name>
</gene>
<dbReference type="Pfam" id="PF01408">
    <property type="entry name" value="GFO_IDH_MocA"/>
    <property type="match status" value="1"/>
</dbReference>
<dbReference type="PANTHER" id="PTHR43377:SF1">
    <property type="entry name" value="BILIVERDIN REDUCTASE A"/>
    <property type="match status" value="1"/>
</dbReference>
<organism evidence="3 4">
    <name type="scientific">Paenibacillus contaminans</name>
    <dbReference type="NCBI Taxonomy" id="450362"/>
    <lineage>
        <taxon>Bacteria</taxon>
        <taxon>Bacillati</taxon>
        <taxon>Bacillota</taxon>
        <taxon>Bacilli</taxon>
        <taxon>Bacillales</taxon>
        <taxon>Paenibacillaceae</taxon>
        <taxon>Paenibacillus</taxon>
    </lineage>
</organism>
<name>A0A329LZC6_9BACL</name>
<feature type="domain" description="Gfo/Idh/MocA-like oxidoreductase N-terminal" evidence="1">
    <location>
        <begin position="5"/>
        <end position="122"/>
    </location>
</feature>
<comment type="caution">
    <text evidence="3">The sequence shown here is derived from an EMBL/GenBank/DDBJ whole genome shotgun (WGS) entry which is preliminary data.</text>
</comment>
<dbReference type="SUPFAM" id="SSF51735">
    <property type="entry name" value="NAD(P)-binding Rossmann-fold domains"/>
    <property type="match status" value="1"/>
</dbReference>
<dbReference type="AlphaFoldDB" id="A0A329LZC6"/>
<dbReference type="Pfam" id="PF22725">
    <property type="entry name" value="GFO_IDH_MocA_C3"/>
    <property type="match status" value="1"/>
</dbReference>
<protein>
    <submittedName>
        <fullName evidence="3">Gfo/Idh/MocA family oxidoreductase</fullName>
    </submittedName>
</protein>
<dbReference type="EMBL" id="QMFB01000032">
    <property type="protein sequence ID" value="RAV12632.1"/>
    <property type="molecule type" value="Genomic_DNA"/>
</dbReference>
<dbReference type="GO" id="GO:0000166">
    <property type="term" value="F:nucleotide binding"/>
    <property type="evidence" value="ECO:0007669"/>
    <property type="project" value="InterPro"/>
</dbReference>